<dbReference type="EMBL" id="JAQQWN010000007">
    <property type="protein sequence ID" value="KAK8074661.1"/>
    <property type="molecule type" value="Genomic_DNA"/>
</dbReference>
<evidence type="ECO:0000313" key="1">
    <source>
        <dbReference type="EMBL" id="KAK8074661.1"/>
    </source>
</evidence>
<protein>
    <submittedName>
        <fullName evidence="1">Uncharacterized protein</fullName>
    </submittedName>
</protein>
<gene>
    <name evidence="1" type="ORF">PG997_009324</name>
</gene>
<dbReference type="Proteomes" id="UP001433268">
    <property type="component" value="Unassembled WGS sequence"/>
</dbReference>
<evidence type="ECO:0000313" key="2">
    <source>
        <dbReference type="Proteomes" id="UP001433268"/>
    </source>
</evidence>
<name>A0ABR1VWH7_9PEZI</name>
<comment type="caution">
    <text evidence="1">The sequence shown here is derived from an EMBL/GenBank/DDBJ whole genome shotgun (WGS) entry which is preliminary data.</text>
</comment>
<dbReference type="RefSeq" id="XP_066665601.1">
    <property type="nucleotide sequence ID" value="XM_066813639.1"/>
</dbReference>
<sequence length="74" mass="8115">MPLASRLAAAAAEVNGFVSCNFHELPQASDSRNMGKDSNELEVSRHETAGYYWSEKAMENTARKILLCDLPASL</sequence>
<organism evidence="1 2">
    <name type="scientific">Apiospora hydei</name>
    <dbReference type="NCBI Taxonomy" id="1337664"/>
    <lineage>
        <taxon>Eukaryota</taxon>
        <taxon>Fungi</taxon>
        <taxon>Dikarya</taxon>
        <taxon>Ascomycota</taxon>
        <taxon>Pezizomycotina</taxon>
        <taxon>Sordariomycetes</taxon>
        <taxon>Xylariomycetidae</taxon>
        <taxon>Amphisphaeriales</taxon>
        <taxon>Apiosporaceae</taxon>
        <taxon>Apiospora</taxon>
    </lineage>
</organism>
<proteinExistence type="predicted"/>
<keyword evidence="2" id="KW-1185">Reference proteome</keyword>
<reference evidence="1 2" key="1">
    <citation type="submission" date="2023-01" db="EMBL/GenBank/DDBJ databases">
        <title>Analysis of 21 Apiospora genomes using comparative genomics revels a genus with tremendous synthesis potential of carbohydrate active enzymes and secondary metabolites.</title>
        <authorList>
            <person name="Sorensen T."/>
        </authorList>
    </citation>
    <scope>NUCLEOTIDE SEQUENCE [LARGE SCALE GENOMIC DNA]</scope>
    <source>
        <strain evidence="1 2">CBS 114990</strain>
    </source>
</reference>
<accession>A0ABR1VWH7</accession>
<dbReference type="GeneID" id="92046699"/>